<dbReference type="Proteomes" id="UP000694843">
    <property type="component" value="Unplaced"/>
</dbReference>
<dbReference type="AlphaFoldDB" id="A0A979FTC8"/>
<dbReference type="SUPFAM" id="SSF51206">
    <property type="entry name" value="cAMP-binding domain-like"/>
    <property type="match status" value="1"/>
</dbReference>
<dbReference type="Gene3D" id="2.60.120.10">
    <property type="entry name" value="Jelly Rolls"/>
    <property type="match status" value="1"/>
</dbReference>
<dbReference type="InterPro" id="IPR018490">
    <property type="entry name" value="cNMP-bd_dom_sf"/>
</dbReference>
<name>A0A979FTC8_HYAAZ</name>
<dbReference type="KEGG" id="hazt:125178899"/>
<dbReference type="OrthoDB" id="546434at2759"/>
<dbReference type="InterPro" id="IPR014710">
    <property type="entry name" value="RmlC-like_jellyroll"/>
</dbReference>
<evidence type="ECO:0000313" key="2">
    <source>
        <dbReference type="RefSeq" id="XP_047739686.1"/>
    </source>
</evidence>
<dbReference type="RefSeq" id="XP_047739686.1">
    <property type="nucleotide sequence ID" value="XM_047883730.1"/>
</dbReference>
<proteinExistence type="predicted"/>
<protein>
    <submittedName>
        <fullName evidence="2">Uncharacterized protein LOC125178899</fullName>
    </submittedName>
</protein>
<keyword evidence="1" id="KW-1185">Reference proteome</keyword>
<gene>
    <name evidence="2" type="primary">LOC125178899</name>
</gene>
<accession>A0A979FTC8</accession>
<reference evidence="2" key="1">
    <citation type="submission" date="2025-08" db="UniProtKB">
        <authorList>
            <consortium name="RefSeq"/>
        </authorList>
    </citation>
    <scope>IDENTIFICATION</scope>
    <source>
        <tissue evidence="2">Whole organism</tissue>
    </source>
</reference>
<dbReference type="GeneID" id="125178899"/>
<organism evidence="1 2">
    <name type="scientific">Hyalella azteca</name>
    <name type="common">Amphipod</name>
    <dbReference type="NCBI Taxonomy" id="294128"/>
    <lineage>
        <taxon>Eukaryota</taxon>
        <taxon>Metazoa</taxon>
        <taxon>Ecdysozoa</taxon>
        <taxon>Arthropoda</taxon>
        <taxon>Crustacea</taxon>
        <taxon>Multicrustacea</taxon>
        <taxon>Malacostraca</taxon>
        <taxon>Eumalacostraca</taxon>
        <taxon>Peracarida</taxon>
        <taxon>Amphipoda</taxon>
        <taxon>Senticaudata</taxon>
        <taxon>Talitrida</taxon>
        <taxon>Talitroidea</taxon>
        <taxon>Hyalellidae</taxon>
        <taxon>Hyalella</taxon>
    </lineage>
</organism>
<evidence type="ECO:0000313" key="1">
    <source>
        <dbReference type="Proteomes" id="UP000694843"/>
    </source>
</evidence>
<sequence length="213" mass="24479">MLRDMGDMSLNMGDMKSNMRDTARNMDGTIHHNMTRIDVNVDNRRVDFNNKEDMINCRGSLSTSRYDRSVNAGDNRGNMSDIGLNMTDIKGNMDNMRSNMVADMVDVPPQHRHKTATRRLDEYQDGCFIDALKVVPGRRTAQDLEVIYHWLRSMEALCWLREAALRSLATSVRYETHGANDILYCRGELATCWYILLRGSVFIDGSMFLPRSR</sequence>